<dbReference type="OrthoDB" id="8549005at2"/>
<dbReference type="EMBL" id="FOCP01000014">
    <property type="protein sequence ID" value="SEN34372.1"/>
    <property type="molecule type" value="Genomic_DNA"/>
</dbReference>
<reference evidence="1 2" key="1">
    <citation type="submission" date="2016-10" db="EMBL/GenBank/DDBJ databases">
        <authorList>
            <person name="de Groot N.N."/>
        </authorList>
    </citation>
    <scope>NUCLEOTIDE SEQUENCE [LARGE SCALE GENOMIC DNA]</scope>
    <source>
        <strain evidence="1 2">Nm22</strain>
    </source>
</reference>
<dbReference type="Proteomes" id="UP000199459">
    <property type="component" value="Unassembled WGS sequence"/>
</dbReference>
<organism evidence="1 2">
    <name type="scientific">Nitrosomonas marina</name>
    <dbReference type="NCBI Taxonomy" id="917"/>
    <lineage>
        <taxon>Bacteria</taxon>
        <taxon>Pseudomonadati</taxon>
        <taxon>Pseudomonadota</taxon>
        <taxon>Betaproteobacteria</taxon>
        <taxon>Nitrosomonadales</taxon>
        <taxon>Nitrosomonadaceae</taxon>
        <taxon>Nitrosomonas</taxon>
    </lineage>
</organism>
<sequence length="64" mass="7312">MKISVNYKSGQRQTFIVPKTMLATDFRNLAEGIGGKIENIEFSLEDQQISLRNTELQESLHITE</sequence>
<gene>
    <name evidence="1" type="ORF">SAMN05216325_11453</name>
</gene>
<evidence type="ECO:0000313" key="2">
    <source>
        <dbReference type="Proteomes" id="UP000199459"/>
    </source>
</evidence>
<evidence type="ECO:0008006" key="3">
    <source>
        <dbReference type="Google" id="ProtNLM"/>
    </source>
</evidence>
<protein>
    <recommendedName>
        <fullName evidence="3">DUF2922 domain-containing protein</fullName>
    </recommendedName>
</protein>
<evidence type="ECO:0000313" key="1">
    <source>
        <dbReference type="EMBL" id="SEN34372.1"/>
    </source>
</evidence>
<dbReference type="AlphaFoldDB" id="A0A1H8FRP1"/>
<accession>A0A1H8FRP1</accession>
<name>A0A1H8FRP1_9PROT</name>
<proteinExistence type="predicted"/>